<proteinExistence type="predicted"/>
<reference evidence="1" key="1">
    <citation type="submission" date="2021-05" db="EMBL/GenBank/DDBJ databases">
        <authorList>
            <person name="Scholz U."/>
            <person name="Mascher M."/>
            <person name="Fiebig A."/>
        </authorList>
    </citation>
    <scope>NUCLEOTIDE SEQUENCE [LARGE SCALE GENOMIC DNA]</scope>
</reference>
<keyword evidence="2" id="KW-1185">Reference proteome</keyword>
<protein>
    <submittedName>
        <fullName evidence="1">Uncharacterized protein</fullName>
    </submittedName>
</protein>
<dbReference type="Proteomes" id="UP001732700">
    <property type="component" value="Chromosome 6D"/>
</dbReference>
<evidence type="ECO:0000313" key="2">
    <source>
        <dbReference type="Proteomes" id="UP001732700"/>
    </source>
</evidence>
<dbReference type="EnsemblPlants" id="AVESA.00010b.r2.6DG1151600.1">
    <property type="protein sequence ID" value="AVESA.00010b.r2.6DG1151600.1.CDS.1"/>
    <property type="gene ID" value="AVESA.00010b.r2.6DG1151600"/>
</dbReference>
<reference evidence="1" key="2">
    <citation type="submission" date="2025-09" db="UniProtKB">
        <authorList>
            <consortium name="EnsemblPlants"/>
        </authorList>
    </citation>
    <scope>IDENTIFICATION</scope>
</reference>
<name>A0ACD5ZEV6_AVESA</name>
<sequence length="491" mass="57431">MQAAVFSSCLYFGPHFLFSLYHGILHSSLPCTLGKLTDHMKIVSRNVRGLGDVDKNAIVLKLLCDSGAQLICLQETKLQSIDMFKLREFLPHKYTSYVYQPADGTAGGTLIAWSEKSYEIVVKCQDRFSITVTVSSTSDNMMFMLTNVYAPCESRERGGFYDYIRVLKQEITIPWAITGDFNIYRYMHEKNNNNIAWTDMEEFDSWINELELIDIDICNSKYTWSNKRAQPTLIKLDRVLINVPWAQRFIHSQCKTIGRPTSDHKAIMLDTLAPSQATKIFRYEDYWLGCNDPIEVTKGILVCGTREMSAVTKLSYKLRAIRAATRAWKKHKRSITTIHSNVNHVIEWRPLSVSEFHFRALCHDKVKELCKAENQRWKRRAKIKWCQLGDENTTFYHTMATYRFRETKIKIFRLGNEDFFGEKDKLKIATDYFQEFFAERRPWTKNIDLQHIYEDQSSILLNLSAIFTWDEIKQAIMKAPPQQKPWARWLH</sequence>
<evidence type="ECO:0000313" key="1">
    <source>
        <dbReference type="EnsemblPlants" id="AVESA.00010b.r2.6DG1151600.1.CDS.1"/>
    </source>
</evidence>
<organism evidence="1 2">
    <name type="scientific">Avena sativa</name>
    <name type="common">Oat</name>
    <dbReference type="NCBI Taxonomy" id="4498"/>
    <lineage>
        <taxon>Eukaryota</taxon>
        <taxon>Viridiplantae</taxon>
        <taxon>Streptophyta</taxon>
        <taxon>Embryophyta</taxon>
        <taxon>Tracheophyta</taxon>
        <taxon>Spermatophyta</taxon>
        <taxon>Magnoliopsida</taxon>
        <taxon>Liliopsida</taxon>
        <taxon>Poales</taxon>
        <taxon>Poaceae</taxon>
        <taxon>BOP clade</taxon>
        <taxon>Pooideae</taxon>
        <taxon>Poodae</taxon>
        <taxon>Poeae</taxon>
        <taxon>Poeae Chloroplast Group 1 (Aveneae type)</taxon>
        <taxon>Aveninae</taxon>
        <taxon>Avena</taxon>
    </lineage>
</organism>
<accession>A0ACD5ZEV6</accession>